<evidence type="ECO:0000313" key="2">
    <source>
        <dbReference type="Proteomes" id="UP001451571"/>
    </source>
</evidence>
<protein>
    <submittedName>
        <fullName evidence="1">Cytidylate kinase-like family protein</fullName>
    </submittedName>
</protein>
<dbReference type="Proteomes" id="UP001451571">
    <property type="component" value="Chromosome"/>
</dbReference>
<sequence>MERFVIAITRTCGSGGTTISKQLAAHYGIDMYDRNLLRLASEDSGINEELFARVEESTRNKLLYKVSRKVYNGELISPESNDFVSDQNLFNYQAKVLKELAERESYVCVGRACDYVLKDFSNVLKVFICASDDVCISREMERQGISRKEAEKYVSKNNKYRKEYYKYHTGRIWESPCNYDLCINTGELTYEQSADTIKEIIRMKYHVMR</sequence>
<dbReference type="InterPro" id="IPR027417">
    <property type="entry name" value="P-loop_NTPase"/>
</dbReference>
<dbReference type="SUPFAM" id="SSF52540">
    <property type="entry name" value="P-loop containing nucleoside triphosphate hydrolases"/>
    <property type="match status" value="1"/>
</dbReference>
<name>A0ABZ3EZ71_9FIRM</name>
<reference evidence="1 2" key="1">
    <citation type="submission" date="2024-02" db="EMBL/GenBank/DDBJ databases">
        <title>Bacterial strain from lacustrine sediment.</title>
        <authorList>
            <person name="Petit C."/>
            <person name="Fadhlaoui K."/>
        </authorList>
    </citation>
    <scope>NUCLEOTIDE SEQUENCE [LARGE SCALE GENOMIC DNA]</scope>
    <source>
        <strain evidence="1 2">IPX-CK</strain>
    </source>
</reference>
<organism evidence="1 2">
    <name type="scientific">Kineothrix sedimenti</name>
    <dbReference type="NCBI Taxonomy" id="3123317"/>
    <lineage>
        <taxon>Bacteria</taxon>
        <taxon>Bacillati</taxon>
        <taxon>Bacillota</taxon>
        <taxon>Clostridia</taxon>
        <taxon>Lachnospirales</taxon>
        <taxon>Lachnospiraceae</taxon>
        <taxon>Kineothrix</taxon>
    </lineage>
</organism>
<dbReference type="RefSeq" id="WP_342758432.1">
    <property type="nucleotide sequence ID" value="NZ_CP146256.1"/>
</dbReference>
<accession>A0ABZ3EZ71</accession>
<gene>
    <name evidence="1" type="ORF">V6984_03555</name>
</gene>
<dbReference type="Pfam" id="PF13189">
    <property type="entry name" value="Cytidylate_kin2"/>
    <property type="match status" value="1"/>
</dbReference>
<evidence type="ECO:0000313" key="1">
    <source>
        <dbReference type="EMBL" id="XAH74854.1"/>
    </source>
</evidence>
<dbReference type="Gene3D" id="3.40.50.300">
    <property type="entry name" value="P-loop containing nucleotide triphosphate hydrolases"/>
    <property type="match status" value="1"/>
</dbReference>
<proteinExistence type="predicted"/>
<keyword evidence="2" id="KW-1185">Reference proteome</keyword>
<dbReference type="EMBL" id="CP146256">
    <property type="protein sequence ID" value="XAH74854.1"/>
    <property type="molecule type" value="Genomic_DNA"/>
</dbReference>